<dbReference type="InterPro" id="IPR018689">
    <property type="entry name" value="Imm33_dom"/>
</dbReference>
<proteinExistence type="predicted"/>
<accession>A0A3N1XYQ7</accession>
<dbReference type="AlphaFoldDB" id="A0A3N1XYQ7"/>
<evidence type="ECO:0000313" key="2">
    <source>
        <dbReference type="EMBL" id="ROR31428.1"/>
    </source>
</evidence>
<dbReference type="RefSeq" id="WP_123607534.1">
    <property type="nucleotide sequence ID" value="NZ_RJVG01000001.1"/>
</dbReference>
<comment type="caution">
    <text evidence="2">The sequence shown here is derived from an EMBL/GenBank/DDBJ whole genome shotgun (WGS) entry which is preliminary data.</text>
</comment>
<protein>
    <submittedName>
        <fullName evidence="2">Uncharacterized protein DUF2185</fullName>
    </submittedName>
</protein>
<dbReference type="Proteomes" id="UP000273083">
    <property type="component" value="Unassembled WGS sequence"/>
</dbReference>
<feature type="domain" description="Immunity protein Imm33" evidence="1">
    <location>
        <begin position="11"/>
        <end position="82"/>
    </location>
</feature>
<dbReference type="OrthoDB" id="9789980at2"/>
<evidence type="ECO:0000259" key="1">
    <source>
        <dbReference type="Pfam" id="PF09951"/>
    </source>
</evidence>
<organism evidence="2 3">
    <name type="scientific">Mobilisporobacter senegalensis</name>
    <dbReference type="NCBI Taxonomy" id="1329262"/>
    <lineage>
        <taxon>Bacteria</taxon>
        <taxon>Bacillati</taxon>
        <taxon>Bacillota</taxon>
        <taxon>Clostridia</taxon>
        <taxon>Lachnospirales</taxon>
        <taxon>Lachnospiraceae</taxon>
        <taxon>Mobilisporobacter</taxon>
    </lineage>
</organism>
<sequence>MINNIAYGGFVVSNNILKGVPIRYSYREQSSIKQLNGWTLLSEKDDNNYVNNPKNFTIINAESMYKIAPQLLEIYEAPYGKQICYCHLTKIY</sequence>
<name>A0A3N1XYQ7_9FIRM</name>
<dbReference type="EMBL" id="RJVG01000001">
    <property type="protein sequence ID" value="ROR31428.1"/>
    <property type="molecule type" value="Genomic_DNA"/>
</dbReference>
<dbReference type="Pfam" id="PF09951">
    <property type="entry name" value="Imm33"/>
    <property type="match status" value="1"/>
</dbReference>
<reference evidence="2 3" key="1">
    <citation type="submission" date="2018-11" db="EMBL/GenBank/DDBJ databases">
        <title>Genomic Encyclopedia of Type Strains, Phase IV (KMG-IV): sequencing the most valuable type-strain genomes for metagenomic binning, comparative biology and taxonomic classification.</title>
        <authorList>
            <person name="Goeker M."/>
        </authorList>
    </citation>
    <scope>NUCLEOTIDE SEQUENCE [LARGE SCALE GENOMIC DNA]</scope>
    <source>
        <strain evidence="2 3">DSM 26537</strain>
    </source>
</reference>
<gene>
    <name evidence="2" type="ORF">EDD66_10144</name>
</gene>
<keyword evidence="3" id="KW-1185">Reference proteome</keyword>
<evidence type="ECO:0000313" key="3">
    <source>
        <dbReference type="Proteomes" id="UP000273083"/>
    </source>
</evidence>